<evidence type="ECO:0000259" key="16">
    <source>
        <dbReference type="PROSITE" id="PS50222"/>
    </source>
</evidence>
<evidence type="ECO:0000256" key="6">
    <source>
        <dbReference type="ARBA" id="ARBA00022692"/>
    </source>
</evidence>
<dbReference type="InterPro" id="IPR007590">
    <property type="entry name" value="Saf4/Yju2"/>
</dbReference>
<protein>
    <submittedName>
        <fullName evidence="17">Coiled-coil domain-containing protein 130</fullName>
    </submittedName>
</protein>
<proteinExistence type="predicted"/>
<evidence type="ECO:0000313" key="17">
    <source>
        <dbReference type="EMBL" id="CAK9016393.1"/>
    </source>
</evidence>
<feature type="compositionally biased region" description="Basic and acidic residues" evidence="14">
    <location>
        <begin position="89"/>
        <end position="98"/>
    </location>
</feature>
<dbReference type="InterPro" id="IPR002048">
    <property type="entry name" value="EF_hand_dom"/>
</dbReference>
<keyword evidence="18" id="KW-1185">Reference proteome</keyword>
<keyword evidence="4" id="KW-0109">Calcium transport</keyword>
<dbReference type="Gene3D" id="1.20.120.350">
    <property type="entry name" value="Voltage-gated potassium channels. Chain C"/>
    <property type="match status" value="1"/>
</dbReference>
<evidence type="ECO:0000256" key="10">
    <source>
        <dbReference type="ARBA" id="ARBA00023065"/>
    </source>
</evidence>
<evidence type="ECO:0000256" key="7">
    <source>
        <dbReference type="ARBA" id="ARBA00022837"/>
    </source>
</evidence>
<keyword evidence="9 15" id="KW-1133">Transmembrane helix</keyword>
<organism evidence="17 18">
    <name type="scientific">Durusdinium trenchii</name>
    <dbReference type="NCBI Taxonomy" id="1381693"/>
    <lineage>
        <taxon>Eukaryota</taxon>
        <taxon>Sar</taxon>
        <taxon>Alveolata</taxon>
        <taxon>Dinophyceae</taxon>
        <taxon>Suessiales</taxon>
        <taxon>Symbiodiniaceae</taxon>
        <taxon>Durusdinium</taxon>
    </lineage>
</organism>
<dbReference type="EMBL" id="CAXAMM010008113">
    <property type="protein sequence ID" value="CAK9016393.1"/>
    <property type="molecule type" value="Genomic_DNA"/>
</dbReference>
<keyword evidence="3" id="KW-0597">Phosphoprotein</keyword>
<reference evidence="17 18" key="1">
    <citation type="submission" date="2024-02" db="EMBL/GenBank/DDBJ databases">
        <authorList>
            <person name="Chen Y."/>
            <person name="Shah S."/>
            <person name="Dougan E. K."/>
            <person name="Thang M."/>
            <person name="Chan C."/>
        </authorList>
    </citation>
    <scope>NUCLEOTIDE SEQUENCE [LARGE SCALE GENOMIC DNA]</scope>
</reference>
<keyword evidence="8" id="KW-0851">Voltage-gated channel</keyword>
<keyword evidence="7" id="KW-0106">Calcium</keyword>
<evidence type="ECO:0000256" key="13">
    <source>
        <dbReference type="ARBA" id="ARBA00023303"/>
    </source>
</evidence>
<keyword evidence="12" id="KW-0325">Glycoprotein</keyword>
<evidence type="ECO:0000256" key="14">
    <source>
        <dbReference type="SAM" id="MobiDB-lite"/>
    </source>
</evidence>
<feature type="transmembrane region" description="Helical" evidence="15">
    <location>
        <begin position="167"/>
        <end position="190"/>
    </location>
</feature>
<dbReference type="InterPro" id="IPR018247">
    <property type="entry name" value="EF_Hand_1_Ca_BS"/>
</dbReference>
<comment type="subcellular location">
    <subcellularLocation>
        <location evidence="1">Membrane</location>
        <topology evidence="1">Multi-pass membrane protein</topology>
    </subcellularLocation>
</comment>
<keyword evidence="13" id="KW-0407">Ion channel</keyword>
<evidence type="ECO:0000256" key="9">
    <source>
        <dbReference type="ARBA" id="ARBA00022989"/>
    </source>
</evidence>
<gene>
    <name evidence="17" type="ORF">SCF082_LOCUS13162</name>
</gene>
<feature type="region of interest" description="Disordered" evidence="14">
    <location>
        <begin position="81"/>
        <end position="107"/>
    </location>
</feature>
<evidence type="ECO:0000256" key="12">
    <source>
        <dbReference type="ARBA" id="ARBA00023180"/>
    </source>
</evidence>
<keyword evidence="2" id="KW-0813">Transport</keyword>
<feature type="transmembrane region" description="Helical" evidence="15">
    <location>
        <begin position="393"/>
        <end position="415"/>
    </location>
</feature>
<feature type="region of interest" description="Disordered" evidence="14">
    <location>
        <begin position="827"/>
        <end position="854"/>
    </location>
</feature>
<feature type="transmembrane region" description="Helical" evidence="15">
    <location>
        <begin position="313"/>
        <end position="332"/>
    </location>
</feature>
<dbReference type="Gene3D" id="1.10.238.10">
    <property type="entry name" value="EF-hand"/>
    <property type="match status" value="1"/>
</dbReference>
<feature type="domain" description="EF-hand" evidence="16">
    <location>
        <begin position="486"/>
        <end position="521"/>
    </location>
</feature>
<sequence>MTDAKCEFVDVEQWEVRLESILRGNNKKLVEQIELVLASYVGQNNLTTLMHKTIESEEAIGMDDSIPNEFCSWKLEQKVSPGGSAMTSSEHEEGRTIDSNESPGNDEVVHKANRLSIASLSSGDERSFRENLVKSQKKANRKAYGRASAVPYRNSMVDHVKRIVSSWIFEAFFATAILSNSLLIGVQVHYAAQSIGKPLPPVFFIAEQVYALLFLVELVMRILAEGMPSFFWSSPNVVWNYLDVLIILTSVLNLVSEVASMNTDADALMSGNVRIIRILRVTRVIRVVRVVKIVRFIRALRSLVHSIFGTMKVLMWSVMLLLMIIYVFAIVFTDVSTEYISNFEISQTDTAFLQKRFQDLERSMQTLFQSISNGVTWGDVADKLHNLNWVWGYLYVIYVAFCAFCVLNVMTGVFCQSAIESAERDQELHVQSIVTSKQQQIDMFMSVFESLQKDRGEVASGNVTYLEFEELFNEPHIKSFFQSLDVETHDAWTLFKLMDTSGNGDLDATEFVEGCMRLKGPARSIDVSLLMQENKRVRKKLISLEQLLQEVHECLDELWDTVEEDELERRRKVLTEMKVSNREVCSEEMRQAYLSRQAEIDSQCKSGLEISIRAMAGDLMAELTVNGRCTAGQLAAELANLVEPEPQTEYRLAIDTEALRPEDCLKDFICNGAADPLRDAFHCAVPAAAALADKKKVGMYFSTPLYEFAMNCGNIVHPARSANGTAHCNQRFVIRTDPKNDDYELAEGLRRKVEVWDSQDSETLELVDPETRRRMDTDPMFRVEKTLRDRQKEKSNKERLADLQDLQADREDAYGWNCVLRKSNRLRRKEEKRKEEEERRKGKPNFVVPLAPPDDGMQKAQQVAFLTDHDKIEVAVRRSTLRARPVLKPADDNAAAIAGLVAKRKRLQQHSRMVRARVR</sequence>
<evidence type="ECO:0000256" key="2">
    <source>
        <dbReference type="ARBA" id="ARBA00022448"/>
    </source>
</evidence>
<name>A0ABP0JPM9_9DINO</name>
<dbReference type="PROSITE" id="PS50222">
    <property type="entry name" value="EF_HAND_2"/>
    <property type="match status" value="1"/>
</dbReference>
<dbReference type="Pfam" id="PF00520">
    <property type="entry name" value="Ion_trans"/>
    <property type="match status" value="1"/>
</dbReference>
<feature type="transmembrane region" description="Helical" evidence="15">
    <location>
        <begin position="236"/>
        <end position="255"/>
    </location>
</feature>
<dbReference type="InterPro" id="IPR027359">
    <property type="entry name" value="Volt_channel_dom_sf"/>
</dbReference>
<accession>A0ABP0JPM9</accession>
<dbReference type="Pfam" id="PF04502">
    <property type="entry name" value="Saf4_Yju2"/>
    <property type="match status" value="1"/>
</dbReference>
<dbReference type="InterPro" id="IPR011992">
    <property type="entry name" value="EF-hand-dom_pair"/>
</dbReference>
<evidence type="ECO:0000313" key="18">
    <source>
        <dbReference type="Proteomes" id="UP001642464"/>
    </source>
</evidence>
<evidence type="ECO:0000256" key="15">
    <source>
        <dbReference type="SAM" id="Phobius"/>
    </source>
</evidence>
<keyword evidence="5" id="KW-0107">Calcium channel</keyword>
<dbReference type="SUPFAM" id="SSF81324">
    <property type="entry name" value="Voltage-gated potassium channels"/>
    <property type="match status" value="1"/>
</dbReference>
<evidence type="ECO:0000256" key="8">
    <source>
        <dbReference type="ARBA" id="ARBA00022882"/>
    </source>
</evidence>
<dbReference type="Proteomes" id="UP001642464">
    <property type="component" value="Unassembled WGS sequence"/>
</dbReference>
<dbReference type="PROSITE" id="PS00018">
    <property type="entry name" value="EF_HAND_1"/>
    <property type="match status" value="1"/>
</dbReference>
<dbReference type="Gene3D" id="1.10.287.70">
    <property type="match status" value="1"/>
</dbReference>
<evidence type="ECO:0000256" key="3">
    <source>
        <dbReference type="ARBA" id="ARBA00022553"/>
    </source>
</evidence>
<keyword evidence="11 15" id="KW-0472">Membrane</keyword>
<dbReference type="PANTHER" id="PTHR45628">
    <property type="entry name" value="VOLTAGE-DEPENDENT CALCIUM CHANNEL TYPE A SUBUNIT ALPHA-1"/>
    <property type="match status" value="1"/>
</dbReference>
<evidence type="ECO:0000256" key="4">
    <source>
        <dbReference type="ARBA" id="ARBA00022568"/>
    </source>
</evidence>
<dbReference type="InterPro" id="IPR005821">
    <property type="entry name" value="Ion_trans_dom"/>
</dbReference>
<keyword evidence="6 15" id="KW-0812">Transmembrane</keyword>
<evidence type="ECO:0000256" key="11">
    <source>
        <dbReference type="ARBA" id="ARBA00023136"/>
    </source>
</evidence>
<evidence type="ECO:0000256" key="1">
    <source>
        <dbReference type="ARBA" id="ARBA00004141"/>
    </source>
</evidence>
<evidence type="ECO:0000256" key="5">
    <source>
        <dbReference type="ARBA" id="ARBA00022673"/>
    </source>
</evidence>
<keyword evidence="10" id="KW-0406">Ion transport</keyword>
<dbReference type="PANTHER" id="PTHR45628:SF7">
    <property type="entry name" value="VOLTAGE-DEPENDENT CALCIUM CHANNEL TYPE A SUBUNIT ALPHA-1"/>
    <property type="match status" value="1"/>
</dbReference>
<dbReference type="SUPFAM" id="SSF47473">
    <property type="entry name" value="EF-hand"/>
    <property type="match status" value="1"/>
</dbReference>
<comment type="caution">
    <text evidence="17">The sequence shown here is derived from an EMBL/GenBank/DDBJ whole genome shotgun (WGS) entry which is preliminary data.</text>
</comment>
<feature type="compositionally biased region" description="Basic and acidic residues" evidence="14">
    <location>
        <begin position="828"/>
        <end position="840"/>
    </location>
</feature>
<dbReference type="InterPro" id="IPR050599">
    <property type="entry name" value="VDCC_alpha-1_subunit"/>
</dbReference>
<feature type="transmembrane region" description="Helical" evidence="15">
    <location>
        <begin position="202"/>
        <end position="224"/>
    </location>
</feature>